<keyword evidence="1" id="KW-0472">Membrane</keyword>
<feature type="transmembrane region" description="Helical" evidence="1">
    <location>
        <begin position="97"/>
        <end position="116"/>
    </location>
</feature>
<feature type="transmembrane region" description="Helical" evidence="1">
    <location>
        <begin position="66"/>
        <end position="85"/>
    </location>
</feature>
<accession>A0A1H3WNX3</accession>
<evidence type="ECO:0000256" key="1">
    <source>
        <dbReference type="SAM" id="Phobius"/>
    </source>
</evidence>
<dbReference type="STRING" id="551991.SAMN05192529_103171"/>
<evidence type="ECO:0008006" key="4">
    <source>
        <dbReference type="Google" id="ProtNLM"/>
    </source>
</evidence>
<dbReference type="Pfam" id="PF10825">
    <property type="entry name" value="DUF2752"/>
    <property type="match status" value="1"/>
</dbReference>
<reference evidence="2 3" key="1">
    <citation type="submission" date="2016-10" db="EMBL/GenBank/DDBJ databases">
        <authorList>
            <person name="de Groot N.N."/>
        </authorList>
    </citation>
    <scope>NUCLEOTIDE SEQUENCE [LARGE SCALE GENOMIC DNA]</scope>
    <source>
        <strain evidence="2 3">Vu-144</strain>
    </source>
</reference>
<keyword evidence="3" id="KW-1185">Reference proteome</keyword>
<dbReference type="InterPro" id="IPR021215">
    <property type="entry name" value="DUF2752"/>
</dbReference>
<name>A0A1H3WNX3_9BACT</name>
<keyword evidence="1" id="KW-1133">Transmembrane helix</keyword>
<sequence length="121" mass="13471">MKWTAGALLLVLLGWVYKSYNPLDYAWFPKCPFRTLTGLLCPGCGAQRAVHDLLNLDILSALKENALLVLAFPYLLVALVFKLASPLSGSMLKWRKMLFGAGAIKFILVLVMAFWIGRNVL</sequence>
<organism evidence="2 3">
    <name type="scientific">Arachidicoccus rhizosphaerae</name>
    <dbReference type="NCBI Taxonomy" id="551991"/>
    <lineage>
        <taxon>Bacteria</taxon>
        <taxon>Pseudomonadati</taxon>
        <taxon>Bacteroidota</taxon>
        <taxon>Chitinophagia</taxon>
        <taxon>Chitinophagales</taxon>
        <taxon>Chitinophagaceae</taxon>
        <taxon>Arachidicoccus</taxon>
    </lineage>
</organism>
<gene>
    <name evidence="2" type="ORF">SAMN05192529_103171</name>
</gene>
<dbReference type="RefSeq" id="WP_170831137.1">
    <property type="nucleotide sequence ID" value="NZ_FNQY01000003.1"/>
</dbReference>
<evidence type="ECO:0000313" key="2">
    <source>
        <dbReference type="EMBL" id="SDZ88650.1"/>
    </source>
</evidence>
<keyword evidence="1" id="KW-0812">Transmembrane</keyword>
<dbReference type="Proteomes" id="UP000199041">
    <property type="component" value="Unassembled WGS sequence"/>
</dbReference>
<dbReference type="AlphaFoldDB" id="A0A1H3WNX3"/>
<proteinExistence type="predicted"/>
<dbReference type="EMBL" id="FNQY01000003">
    <property type="protein sequence ID" value="SDZ88650.1"/>
    <property type="molecule type" value="Genomic_DNA"/>
</dbReference>
<protein>
    <recommendedName>
        <fullName evidence="4">DUF2752 domain-containing protein</fullName>
    </recommendedName>
</protein>
<evidence type="ECO:0000313" key="3">
    <source>
        <dbReference type="Proteomes" id="UP000199041"/>
    </source>
</evidence>